<feature type="repeat" description="PPR" evidence="2">
    <location>
        <begin position="190"/>
        <end position="224"/>
    </location>
</feature>
<accession>A0A2I0APK9</accession>
<dbReference type="EC" id="3.6.4.12" evidence="3"/>
<dbReference type="PROSITE" id="PS51375">
    <property type="entry name" value="PPR"/>
    <property type="match status" value="4"/>
</dbReference>
<feature type="repeat" description="PPR" evidence="2">
    <location>
        <begin position="159"/>
        <end position="189"/>
    </location>
</feature>
<dbReference type="AlphaFoldDB" id="A0A2I0APK9"/>
<keyword evidence="3" id="KW-0378">Hydrolase</keyword>
<evidence type="ECO:0000256" key="1">
    <source>
        <dbReference type="ARBA" id="ARBA00022737"/>
    </source>
</evidence>
<dbReference type="FunFam" id="1.25.40.10:FF:000996">
    <property type="entry name" value="Small kernel1"/>
    <property type="match status" value="1"/>
</dbReference>
<dbReference type="NCBIfam" id="TIGR00756">
    <property type="entry name" value="PPR"/>
    <property type="match status" value="4"/>
</dbReference>
<sequence>MYTCSIIRQIRGGPWQMPSWSTSATVLSSLLRRFAAAAALRLGKQAHARVIVLGLLPHSTLETDLVLMYARCSQLLFARQVFDEMPRRSLHSWNILLSSYNQTSQFHHALSLLGPLLAAGLRPDHFTFPSLLKASAGLAFLSTGAALHSWVIRLALDVHLIVCGSLVDMYCKCGRLFDALKLFDEMPERDAVVWNAMISGFAKVGLFLEALEFFRKSQKEELNMDWMAVPSVLSACSQSGDLRRGKEVHGRVIRCLGFESDAAIGNSLIVMYSECGYLDAACRVFEKMLIQNLVTWSVLIASYGVHGRGREALRLFEEMIAQRLEPNCIVLTSVLSSCSHSGLVEDGRAVFDSMSREYGLKPSIEHYACMVDLLGRHGSIEEALELIGTMEMEPAASIWGALLGACQVHGDVEIGEMAAAKLFECEPENCSNFAALCSIYERAGNWNGVAEMRRKMREFGVGKTPGCSWIEVKGKMIGFYQGDVCCPDSKRMLKELKRLIRSVTVLAISLSHSCVNL</sequence>
<dbReference type="Gene3D" id="1.25.40.10">
    <property type="entry name" value="Tetratricopeptide repeat domain"/>
    <property type="match status" value="4"/>
</dbReference>
<dbReference type="GO" id="GO:0003678">
    <property type="term" value="F:DNA helicase activity"/>
    <property type="evidence" value="ECO:0007669"/>
    <property type="project" value="UniProtKB-EC"/>
</dbReference>
<dbReference type="Pfam" id="PF20431">
    <property type="entry name" value="E_motif"/>
    <property type="match status" value="1"/>
</dbReference>
<dbReference type="GO" id="GO:0003723">
    <property type="term" value="F:RNA binding"/>
    <property type="evidence" value="ECO:0007669"/>
    <property type="project" value="InterPro"/>
</dbReference>
<evidence type="ECO:0000256" key="2">
    <source>
        <dbReference type="PROSITE-ProRule" id="PRU00708"/>
    </source>
</evidence>
<dbReference type="Pfam" id="PF13041">
    <property type="entry name" value="PPR_2"/>
    <property type="match status" value="1"/>
</dbReference>
<dbReference type="InterPro" id="IPR002885">
    <property type="entry name" value="PPR_rpt"/>
</dbReference>
<dbReference type="EMBL" id="KZ451968">
    <property type="protein sequence ID" value="PKA57464.1"/>
    <property type="molecule type" value="Genomic_DNA"/>
</dbReference>
<name>A0A2I0APK9_9ASPA</name>
<dbReference type="GO" id="GO:0009451">
    <property type="term" value="P:RNA modification"/>
    <property type="evidence" value="ECO:0007669"/>
    <property type="project" value="InterPro"/>
</dbReference>
<dbReference type="Pfam" id="PF12854">
    <property type="entry name" value="PPR_1"/>
    <property type="match status" value="1"/>
</dbReference>
<gene>
    <name evidence="3" type="primary">PCMP-H85</name>
    <name evidence="3" type="ORF">AXF42_Ash013652</name>
</gene>
<dbReference type="PANTHER" id="PTHR47926">
    <property type="entry name" value="PENTATRICOPEPTIDE REPEAT-CONTAINING PROTEIN"/>
    <property type="match status" value="1"/>
</dbReference>
<dbReference type="InterPro" id="IPR046960">
    <property type="entry name" value="PPR_At4g14850-like_plant"/>
</dbReference>
<dbReference type="FunFam" id="1.25.40.10:FF:000344">
    <property type="entry name" value="Pentatricopeptide repeat-containing protein"/>
    <property type="match status" value="1"/>
</dbReference>
<dbReference type="PANTHER" id="PTHR47926:SF516">
    <property type="entry name" value="SMK1"/>
    <property type="match status" value="1"/>
</dbReference>
<proteinExistence type="predicted"/>
<evidence type="ECO:0000313" key="3">
    <source>
        <dbReference type="EMBL" id="PKA57464.1"/>
    </source>
</evidence>
<dbReference type="GO" id="GO:0016787">
    <property type="term" value="F:hydrolase activity"/>
    <property type="evidence" value="ECO:0007669"/>
    <property type="project" value="UniProtKB-KW"/>
</dbReference>
<protein>
    <submittedName>
        <fullName evidence="3">Pentatricopeptide repeat-containing protein</fullName>
        <ecNumber evidence="3">3.6.4.12</ecNumber>
    </submittedName>
</protein>
<dbReference type="Proteomes" id="UP000236161">
    <property type="component" value="Unassembled WGS sequence"/>
</dbReference>
<organism evidence="3 4">
    <name type="scientific">Apostasia shenzhenica</name>
    <dbReference type="NCBI Taxonomy" id="1088818"/>
    <lineage>
        <taxon>Eukaryota</taxon>
        <taxon>Viridiplantae</taxon>
        <taxon>Streptophyta</taxon>
        <taxon>Embryophyta</taxon>
        <taxon>Tracheophyta</taxon>
        <taxon>Spermatophyta</taxon>
        <taxon>Magnoliopsida</taxon>
        <taxon>Liliopsida</taxon>
        <taxon>Asparagales</taxon>
        <taxon>Orchidaceae</taxon>
        <taxon>Apostasioideae</taxon>
        <taxon>Apostasia</taxon>
    </lineage>
</organism>
<feature type="repeat" description="PPR" evidence="2">
    <location>
        <begin position="89"/>
        <end position="123"/>
    </location>
</feature>
<dbReference type="Pfam" id="PF01535">
    <property type="entry name" value="PPR"/>
    <property type="match status" value="4"/>
</dbReference>
<feature type="repeat" description="PPR" evidence="2">
    <location>
        <begin position="292"/>
        <end position="326"/>
    </location>
</feature>
<dbReference type="OrthoDB" id="185373at2759"/>
<dbReference type="InterPro" id="IPR046848">
    <property type="entry name" value="E_motif"/>
</dbReference>
<keyword evidence="1" id="KW-0677">Repeat</keyword>
<reference evidence="3 4" key="1">
    <citation type="journal article" date="2017" name="Nature">
        <title>The Apostasia genome and the evolution of orchids.</title>
        <authorList>
            <person name="Zhang G.Q."/>
            <person name="Liu K.W."/>
            <person name="Li Z."/>
            <person name="Lohaus R."/>
            <person name="Hsiao Y.Y."/>
            <person name="Niu S.C."/>
            <person name="Wang J.Y."/>
            <person name="Lin Y.C."/>
            <person name="Xu Q."/>
            <person name="Chen L.J."/>
            <person name="Yoshida K."/>
            <person name="Fujiwara S."/>
            <person name="Wang Z.W."/>
            <person name="Zhang Y.Q."/>
            <person name="Mitsuda N."/>
            <person name="Wang M."/>
            <person name="Liu G.H."/>
            <person name="Pecoraro L."/>
            <person name="Huang H.X."/>
            <person name="Xiao X.J."/>
            <person name="Lin M."/>
            <person name="Wu X.Y."/>
            <person name="Wu W.L."/>
            <person name="Chen Y.Y."/>
            <person name="Chang S.B."/>
            <person name="Sakamoto S."/>
            <person name="Ohme-Takagi M."/>
            <person name="Yagi M."/>
            <person name="Zeng S.J."/>
            <person name="Shen C.Y."/>
            <person name="Yeh C.M."/>
            <person name="Luo Y.B."/>
            <person name="Tsai W.C."/>
            <person name="Van de Peer Y."/>
            <person name="Liu Z.J."/>
        </authorList>
    </citation>
    <scope>NUCLEOTIDE SEQUENCE [LARGE SCALE GENOMIC DNA]</scope>
    <source>
        <strain evidence="4">cv. Shenzhen</strain>
        <tissue evidence="3">Stem</tissue>
    </source>
</reference>
<evidence type="ECO:0000313" key="4">
    <source>
        <dbReference type="Proteomes" id="UP000236161"/>
    </source>
</evidence>
<dbReference type="InterPro" id="IPR011990">
    <property type="entry name" value="TPR-like_helical_dom_sf"/>
</dbReference>
<keyword evidence="4" id="KW-1185">Reference proteome</keyword>